<dbReference type="SUPFAM" id="SSF161098">
    <property type="entry name" value="MetI-like"/>
    <property type="match status" value="1"/>
</dbReference>
<feature type="transmembrane region" description="Helical" evidence="7">
    <location>
        <begin position="297"/>
        <end position="318"/>
    </location>
</feature>
<comment type="similarity">
    <text evidence="7">Belongs to the binding-protein-dependent transport system permease family.</text>
</comment>
<gene>
    <name evidence="9" type="ORF">DFP97_10627</name>
</gene>
<evidence type="ECO:0000256" key="1">
    <source>
        <dbReference type="ARBA" id="ARBA00004651"/>
    </source>
</evidence>
<dbReference type="GO" id="GO:0005886">
    <property type="term" value="C:plasma membrane"/>
    <property type="evidence" value="ECO:0007669"/>
    <property type="project" value="UniProtKB-SubCell"/>
</dbReference>
<reference evidence="9 10" key="1">
    <citation type="submission" date="2018-07" db="EMBL/GenBank/DDBJ databases">
        <title>Genomic Encyclopedia of Type Strains, Phase III (KMG-III): the genomes of soil and plant-associated and newly described type strains.</title>
        <authorList>
            <person name="Whitman W."/>
        </authorList>
    </citation>
    <scope>NUCLEOTIDE SEQUENCE [LARGE SCALE GENOMIC DNA]</scope>
    <source>
        <strain evidence="9 10">CECT 7506</strain>
    </source>
</reference>
<evidence type="ECO:0000256" key="2">
    <source>
        <dbReference type="ARBA" id="ARBA00022448"/>
    </source>
</evidence>
<protein>
    <submittedName>
        <fullName evidence="9">Peptide/nickel transport system permease protein</fullName>
    </submittedName>
</protein>
<dbReference type="InterPro" id="IPR050366">
    <property type="entry name" value="BP-dependent_transpt_permease"/>
</dbReference>
<keyword evidence="4 7" id="KW-0812">Transmembrane</keyword>
<keyword evidence="2 7" id="KW-0813">Transport</keyword>
<keyword evidence="3" id="KW-1003">Cell membrane</keyword>
<organism evidence="9 10">
    <name type="scientific">Paenibacillus prosopidis</name>
    <dbReference type="NCBI Taxonomy" id="630520"/>
    <lineage>
        <taxon>Bacteria</taxon>
        <taxon>Bacillati</taxon>
        <taxon>Bacillota</taxon>
        <taxon>Bacilli</taxon>
        <taxon>Bacillales</taxon>
        <taxon>Paenibacillaceae</taxon>
        <taxon>Paenibacillus</taxon>
    </lineage>
</organism>
<dbReference type="GO" id="GO:0055085">
    <property type="term" value="P:transmembrane transport"/>
    <property type="evidence" value="ECO:0007669"/>
    <property type="project" value="InterPro"/>
</dbReference>
<dbReference type="Pfam" id="PF00528">
    <property type="entry name" value="BPD_transp_1"/>
    <property type="match status" value="1"/>
</dbReference>
<feature type="transmembrane region" description="Helical" evidence="7">
    <location>
        <begin position="179"/>
        <end position="203"/>
    </location>
</feature>
<sequence>MTNSKGYADRNQYGKDSCLHEAVFFSQNEEEEGLNVKQEAVAGTIGQPIAPAQPRIQISYMRFLYVNKNAKWAMLILLPILLLAFLAPALPLQAPLESNIRASLNAPSLEHPFGTDKLGRDVLSRTLSGIKVSLFVGFSVALIALAFGIVLGTVSGFFGKTTDRMIMGVVDIFLAFPSLLLAIGLVAILGAGTVPVICAIALSDVPRFIRLQRSLVLSLKSRTYIDAARTVQAPQIWLMAKHIVPNTIAPLLVAASIASANAILIEASLSFLGLGILPPEPSLGNIIKDGQMYLQQAWWISTLPGAVILLIAISLHFLSDGIREELDPRARK</sequence>
<dbReference type="CDD" id="cd06261">
    <property type="entry name" value="TM_PBP2"/>
    <property type="match status" value="1"/>
</dbReference>
<evidence type="ECO:0000313" key="10">
    <source>
        <dbReference type="Proteomes" id="UP000252415"/>
    </source>
</evidence>
<evidence type="ECO:0000256" key="6">
    <source>
        <dbReference type="ARBA" id="ARBA00023136"/>
    </source>
</evidence>
<keyword evidence="5 7" id="KW-1133">Transmembrane helix</keyword>
<evidence type="ECO:0000256" key="7">
    <source>
        <dbReference type="RuleBase" id="RU363032"/>
    </source>
</evidence>
<evidence type="ECO:0000259" key="8">
    <source>
        <dbReference type="PROSITE" id="PS50928"/>
    </source>
</evidence>
<feature type="domain" description="ABC transmembrane type-1" evidence="8">
    <location>
        <begin position="130"/>
        <end position="319"/>
    </location>
</feature>
<dbReference type="AlphaFoldDB" id="A0A368W434"/>
<evidence type="ECO:0000256" key="5">
    <source>
        <dbReference type="ARBA" id="ARBA00022989"/>
    </source>
</evidence>
<comment type="caution">
    <text evidence="9">The sequence shown here is derived from an EMBL/GenBank/DDBJ whole genome shotgun (WGS) entry which is preliminary data.</text>
</comment>
<dbReference type="InterPro" id="IPR000515">
    <property type="entry name" value="MetI-like"/>
</dbReference>
<evidence type="ECO:0000256" key="4">
    <source>
        <dbReference type="ARBA" id="ARBA00022692"/>
    </source>
</evidence>
<keyword evidence="6 7" id="KW-0472">Membrane</keyword>
<dbReference type="EMBL" id="QPJD01000006">
    <property type="protein sequence ID" value="RCW48328.1"/>
    <property type="molecule type" value="Genomic_DNA"/>
</dbReference>
<dbReference type="PANTHER" id="PTHR43386">
    <property type="entry name" value="OLIGOPEPTIDE TRANSPORT SYSTEM PERMEASE PROTEIN APPC"/>
    <property type="match status" value="1"/>
</dbReference>
<feature type="transmembrane region" description="Helical" evidence="7">
    <location>
        <begin position="134"/>
        <end position="159"/>
    </location>
</feature>
<dbReference type="PROSITE" id="PS50928">
    <property type="entry name" value="ABC_TM1"/>
    <property type="match status" value="1"/>
</dbReference>
<dbReference type="Gene3D" id="1.10.3720.10">
    <property type="entry name" value="MetI-like"/>
    <property type="match status" value="1"/>
</dbReference>
<proteinExistence type="inferred from homology"/>
<comment type="subcellular location">
    <subcellularLocation>
        <location evidence="1 7">Cell membrane</location>
        <topology evidence="1 7">Multi-pass membrane protein</topology>
    </subcellularLocation>
</comment>
<keyword evidence="10" id="KW-1185">Reference proteome</keyword>
<dbReference type="Proteomes" id="UP000252415">
    <property type="component" value="Unassembled WGS sequence"/>
</dbReference>
<dbReference type="InterPro" id="IPR035906">
    <property type="entry name" value="MetI-like_sf"/>
</dbReference>
<accession>A0A368W434</accession>
<feature type="transmembrane region" description="Helical" evidence="7">
    <location>
        <begin position="72"/>
        <end position="92"/>
    </location>
</feature>
<evidence type="ECO:0000256" key="3">
    <source>
        <dbReference type="ARBA" id="ARBA00022475"/>
    </source>
</evidence>
<dbReference type="PANTHER" id="PTHR43386:SF1">
    <property type="entry name" value="D,D-DIPEPTIDE TRANSPORT SYSTEM PERMEASE PROTEIN DDPC-RELATED"/>
    <property type="match status" value="1"/>
</dbReference>
<name>A0A368W434_9BACL</name>
<evidence type="ECO:0000313" key="9">
    <source>
        <dbReference type="EMBL" id="RCW48328.1"/>
    </source>
</evidence>